<feature type="domain" description="SWIM-type" evidence="2">
    <location>
        <begin position="124"/>
        <end position="169"/>
    </location>
</feature>
<dbReference type="VEuPathDB" id="PlasmoDB:POWCR01_080031600"/>
<keyword evidence="1" id="KW-0863">Zinc-finger</keyword>
<keyword evidence="4" id="KW-1185">Reference proteome</keyword>
<keyword evidence="1" id="KW-0862">Zinc</keyword>
<dbReference type="PROSITE" id="PS50966">
    <property type="entry name" value="ZF_SWIM"/>
    <property type="match status" value="1"/>
</dbReference>
<sequence>MDIRSEIINSMIFSLKNCKNKNKYILLLNELLSLFPLHAEKSLRLCLKSKIKKYTLVKGKDSTKDYALGKIPFRINRKARWKKKDSCFSDDTATTTGQKREEVSGERLFMHLRSKNKKTRLHFFLVCGNNKKYIVFQNFCSCFYFKEKVLCNNADVLCKHLLSVRLAECFNNYANIFLDSSLFFEWYLKKIHL</sequence>
<dbReference type="GO" id="GO:0008270">
    <property type="term" value="F:zinc ion binding"/>
    <property type="evidence" value="ECO:0007669"/>
    <property type="project" value="UniProtKB-KW"/>
</dbReference>
<dbReference type="InterPro" id="IPR007527">
    <property type="entry name" value="Znf_SWIM"/>
</dbReference>
<name>A0A1D3TGZ9_PLAOA</name>
<gene>
    <name evidence="3" type="primary">PocGH01_08033500</name>
    <name evidence="3" type="ORF">POCGH01_08033500</name>
</gene>
<evidence type="ECO:0000313" key="4">
    <source>
        <dbReference type="Proteomes" id="UP000242942"/>
    </source>
</evidence>
<proteinExistence type="predicted"/>
<dbReference type="VEuPathDB" id="PlasmoDB:PocGH01_08033500"/>
<evidence type="ECO:0000313" key="3">
    <source>
        <dbReference type="EMBL" id="SCP04241.1"/>
    </source>
</evidence>
<accession>A0A1D3TGZ9</accession>
<dbReference type="OrthoDB" id="337581at2759"/>
<protein>
    <submittedName>
        <fullName evidence="3">Zinc finger protein, putative</fullName>
    </submittedName>
</protein>
<dbReference type="EMBL" id="LT594589">
    <property type="protein sequence ID" value="SCP04241.1"/>
    <property type="molecule type" value="Genomic_DNA"/>
</dbReference>
<organism evidence="3 4">
    <name type="scientific">Plasmodium ovale</name>
    <name type="common">malaria parasite P. ovale</name>
    <dbReference type="NCBI Taxonomy" id="36330"/>
    <lineage>
        <taxon>Eukaryota</taxon>
        <taxon>Sar</taxon>
        <taxon>Alveolata</taxon>
        <taxon>Apicomplexa</taxon>
        <taxon>Aconoidasida</taxon>
        <taxon>Haemosporida</taxon>
        <taxon>Plasmodiidae</taxon>
        <taxon>Plasmodium</taxon>
        <taxon>Plasmodium (Plasmodium)</taxon>
    </lineage>
</organism>
<reference evidence="3 4" key="1">
    <citation type="submission" date="2016-06" db="EMBL/GenBank/DDBJ databases">
        <authorList>
            <consortium name="Pathogen Informatics"/>
        </authorList>
    </citation>
    <scope>NUCLEOTIDE SEQUENCE [LARGE SCALE GENOMIC DNA]</scope>
    <source>
        <strain evidence="3">PocGH01</strain>
    </source>
</reference>
<keyword evidence="1" id="KW-0479">Metal-binding</keyword>
<evidence type="ECO:0000259" key="2">
    <source>
        <dbReference type="PROSITE" id="PS50966"/>
    </source>
</evidence>
<dbReference type="Proteomes" id="UP000242942">
    <property type="component" value="Chromosome 8"/>
</dbReference>
<dbReference type="AlphaFoldDB" id="A0A1D3TGZ9"/>
<evidence type="ECO:0000256" key="1">
    <source>
        <dbReference type="PROSITE-ProRule" id="PRU00325"/>
    </source>
</evidence>